<sequence length="179" mass="18844">MNIRHCLTAVLIALAGHASGATFGDWQTGVTDDGNLYAGVVNDSQSALMKVCIIKSGNCVWFLVTATRCEPGARSPTLINSALGATTTDLICDQSVSSAPNSPAQYRYAIANYELLDQVANGGKPFGLAVGLESGRFAVFRFSTNGAKQALGKLSEAAIRLYNKQQSPSSNPANRDSLL</sequence>
<accession>A0A5P2H7E3</accession>
<dbReference type="AlphaFoldDB" id="A0A5P2H7E3"/>
<protein>
    <submittedName>
        <fullName evidence="2">Uncharacterized protein</fullName>
    </submittedName>
</protein>
<evidence type="ECO:0000256" key="1">
    <source>
        <dbReference type="SAM" id="SignalP"/>
    </source>
</evidence>
<feature type="signal peptide" evidence="1">
    <location>
        <begin position="1"/>
        <end position="20"/>
    </location>
</feature>
<organism evidence="2 3">
    <name type="scientific">Cupriavidus pauculus</name>
    <dbReference type="NCBI Taxonomy" id="82633"/>
    <lineage>
        <taxon>Bacteria</taxon>
        <taxon>Pseudomonadati</taxon>
        <taxon>Pseudomonadota</taxon>
        <taxon>Betaproteobacteria</taxon>
        <taxon>Burkholderiales</taxon>
        <taxon>Burkholderiaceae</taxon>
        <taxon>Cupriavidus</taxon>
    </lineage>
</organism>
<dbReference type="Proteomes" id="UP000322822">
    <property type="component" value="Plasmid unnamed1"/>
</dbReference>
<evidence type="ECO:0000313" key="2">
    <source>
        <dbReference type="EMBL" id="QET03906.1"/>
    </source>
</evidence>
<dbReference type="EMBL" id="CP044066">
    <property type="protein sequence ID" value="QET03906.1"/>
    <property type="molecule type" value="Genomic_DNA"/>
</dbReference>
<evidence type="ECO:0000313" key="3">
    <source>
        <dbReference type="Proteomes" id="UP000322822"/>
    </source>
</evidence>
<name>A0A5P2H7E3_9BURK</name>
<proteinExistence type="predicted"/>
<reference evidence="2 3" key="1">
    <citation type="submission" date="2019-09" db="EMBL/GenBank/DDBJ databases">
        <title>FDA dAtabase for Regulatory Grade micrObial Sequences (FDA-ARGOS): Supporting development and validation of Infectious Disease Dx tests.</title>
        <authorList>
            <person name="Sciortino C."/>
            <person name="Tallon L."/>
            <person name="Sadzewicz L."/>
            <person name="Vavikolanu K."/>
            <person name="Mehta A."/>
            <person name="Aluvathingal J."/>
            <person name="Nadendla S."/>
            <person name="Nandy P."/>
            <person name="Geyer C."/>
            <person name="Yan Y."/>
            <person name="Sichtig H."/>
        </authorList>
    </citation>
    <scope>NUCLEOTIDE SEQUENCE [LARGE SCALE GENOMIC DNA]</scope>
    <source>
        <strain evidence="2 3">FDAARGOS_664</strain>
        <plasmid evidence="2 3">unnamed1</plasmid>
    </source>
</reference>
<dbReference type="OrthoDB" id="9135320at2"/>
<gene>
    <name evidence="2" type="ORF">FOB72_17195</name>
</gene>
<keyword evidence="1" id="KW-0732">Signal</keyword>
<geneLocation type="plasmid" evidence="2">
    <name>unnamed1</name>
</geneLocation>
<feature type="chain" id="PRO_5024996303" evidence="1">
    <location>
        <begin position="21"/>
        <end position="179"/>
    </location>
</feature>
<dbReference type="RefSeq" id="WP_150373971.1">
    <property type="nucleotide sequence ID" value="NZ_CP044066.1"/>
</dbReference>
<keyword evidence="2" id="KW-0614">Plasmid</keyword>